<gene>
    <name evidence="1" type="ORF">S06H3_49836</name>
</gene>
<protein>
    <submittedName>
        <fullName evidence="1">Uncharacterized protein</fullName>
    </submittedName>
</protein>
<accession>X1N474</accession>
<dbReference type="EMBL" id="BARV01031505">
    <property type="protein sequence ID" value="GAI38388.1"/>
    <property type="molecule type" value="Genomic_DNA"/>
</dbReference>
<comment type="caution">
    <text evidence="1">The sequence shown here is derived from an EMBL/GenBank/DDBJ whole genome shotgun (WGS) entry which is preliminary data.</text>
</comment>
<proteinExistence type="predicted"/>
<sequence>AKIDVKPARRFDVGMGRGRRLEANVTGGENGIIIDARGRPMETPKKEVLSTWAESLKPRVTAHAPGS</sequence>
<reference evidence="1" key="1">
    <citation type="journal article" date="2014" name="Front. Microbiol.">
        <title>High frequency of phylogenetically diverse reductive dehalogenase-homologous genes in deep subseafloor sedimentary metagenomes.</title>
        <authorList>
            <person name="Kawai M."/>
            <person name="Futagami T."/>
            <person name="Toyoda A."/>
            <person name="Takaki Y."/>
            <person name="Nishi S."/>
            <person name="Hori S."/>
            <person name="Arai W."/>
            <person name="Tsubouchi T."/>
            <person name="Morono Y."/>
            <person name="Uchiyama I."/>
            <person name="Ito T."/>
            <person name="Fujiyama A."/>
            <person name="Inagaki F."/>
            <person name="Takami H."/>
        </authorList>
    </citation>
    <scope>NUCLEOTIDE SEQUENCE</scope>
    <source>
        <strain evidence="1">Expedition CK06-06</strain>
    </source>
</reference>
<organism evidence="1">
    <name type="scientific">marine sediment metagenome</name>
    <dbReference type="NCBI Taxonomy" id="412755"/>
    <lineage>
        <taxon>unclassified sequences</taxon>
        <taxon>metagenomes</taxon>
        <taxon>ecological metagenomes</taxon>
    </lineage>
</organism>
<dbReference type="AlphaFoldDB" id="X1N474"/>
<feature type="non-terminal residue" evidence="1">
    <location>
        <position position="1"/>
    </location>
</feature>
<evidence type="ECO:0000313" key="1">
    <source>
        <dbReference type="EMBL" id="GAI38388.1"/>
    </source>
</evidence>
<name>X1N474_9ZZZZ</name>